<evidence type="ECO:0000313" key="10">
    <source>
        <dbReference type="EMBL" id="CAD7632144.1"/>
    </source>
</evidence>
<reference evidence="10" key="1">
    <citation type="submission" date="2020-11" db="EMBL/GenBank/DDBJ databases">
        <authorList>
            <person name="Tran Van P."/>
        </authorList>
    </citation>
    <scope>NUCLEOTIDE SEQUENCE</scope>
</reference>
<evidence type="ECO:0000256" key="3">
    <source>
        <dbReference type="ARBA" id="ARBA00022449"/>
    </source>
</evidence>
<evidence type="ECO:0000256" key="6">
    <source>
        <dbReference type="ARBA" id="ARBA00022989"/>
    </source>
</evidence>
<accession>A0A7R9KZP1</accession>
<organism evidence="10">
    <name type="scientific">Medioppia subpectinata</name>
    <dbReference type="NCBI Taxonomy" id="1979941"/>
    <lineage>
        <taxon>Eukaryota</taxon>
        <taxon>Metazoa</taxon>
        <taxon>Ecdysozoa</taxon>
        <taxon>Arthropoda</taxon>
        <taxon>Chelicerata</taxon>
        <taxon>Arachnida</taxon>
        <taxon>Acari</taxon>
        <taxon>Acariformes</taxon>
        <taxon>Sarcoptiformes</taxon>
        <taxon>Oribatida</taxon>
        <taxon>Brachypylina</taxon>
        <taxon>Oppioidea</taxon>
        <taxon>Oppiidae</taxon>
        <taxon>Medioppia</taxon>
    </lineage>
</organism>
<keyword evidence="4" id="KW-0106">Calcium</keyword>
<dbReference type="InterPro" id="IPR044880">
    <property type="entry name" value="NCX_ion-bd_dom_sf"/>
</dbReference>
<evidence type="ECO:0000256" key="5">
    <source>
        <dbReference type="ARBA" id="ARBA00022692"/>
    </source>
</evidence>
<keyword evidence="3" id="KW-0050">Antiport</keyword>
<feature type="transmembrane region" description="Helical" evidence="8">
    <location>
        <begin position="60"/>
        <end position="83"/>
    </location>
</feature>
<dbReference type="GO" id="GO:0006874">
    <property type="term" value="P:intracellular calcium ion homeostasis"/>
    <property type="evidence" value="ECO:0007669"/>
    <property type="project" value="TreeGrafter"/>
</dbReference>
<keyword evidence="5 8" id="KW-0812">Transmembrane</keyword>
<feature type="domain" description="Sodium/calcium exchanger membrane region" evidence="9">
    <location>
        <begin position="71"/>
        <end position="181"/>
    </location>
</feature>
<comment type="subcellular location">
    <subcellularLocation>
        <location evidence="1">Membrane</location>
        <topology evidence="1">Multi-pass membrane protein</topology>
    </subcellularLocation>
</comment>
<dbReference type="Pfam" id="PF01699">
    <property type="entry name" value="Na_Ca_ex"/>
    <property type="match status" value="1"/>
</dbReference>
<dbReference type="AlphaFoldDB" id="A0A7R9KZP1"/>
<proteinExistence type="predicted"/>
<evidence type="ECO:0000256" key="7">
    <source>
        <dbReference type="ARBA" id="ARBA00023136"/>
    </source>
</evidence>
<dbReference type="EMBL" id="OC865062">
    <property type="protein sequence ID" value="CAD7632144.1"/>
    <property type="molecule type" value="Genomic_DNA"/>
</dbReference>
<feature type="non-terminal residue" evidence="10">
    <location>
        <position position="1"/>
    </location>
</feature>
<dbReference type="Gene3D" id="1.20.1420.30">
    <property type="entry name" value="NCX, central ion-binding region"/>
    <property type="match status" value="1"/>
</dbReference>
<gene>
    <name evidence="10" type="ORF">OSB1V03_LOCUS12549</name>
</gene>
<keyword evidence="4" id="KW-0406">Ion transport</keyword>
<evidence type="ECO:0000259" key="9">
    <source>
        <dbReference type="Pfam" id="PF01699"/>
    </source>
</evidence>
<keyword evidence="11" id="KW-1185">Reference proteome</keyword>
<evidence type="ECO:0000256" key="1">
    <source>
        <dbReference type="ARBA" id="ARBA00004141"/>
    </source>
</evidence>
<dbReference type="InterPro" id="IPR004837">
    <property type="entry name" value="NaCa_Exmemb"/>
</dbReference>
<keyword evidence="6 8" id="KW-1133">Transmembrane helix</keyword>
<evidence type="ECO:0000256" key="8">
    <source>
        <dbReference type="SAM" id="Phobius"/>
    </source>
</evidence>
<keyword evidence="4" id="KW-0109">Calcium transport</keyword>
<keyword evidence="7 8" id="KW-0472">Membrane</keyword>
<dbReference type="InterPro" id="IPR051359">
    <property type="entry name" value="CaCA_antiporter"/>
</dbReference>
<feature type="transmembrane region" description="Helical" evidence="8">
    <location>
        <begin position="133"/>
        <end position="154"/>
    </location>
</feature>
<dbReference type="PANTHER" id="PTHR12266:SF0">
    <property type="entry name" value="MITOCHONDRIAL SODIUM_CALCIUM EXCHANGER PROTEIN"/>
    <property type="match status" value="1"/>
</dbReference>
<protein>
    <recommendedName>
        <fullName evidence="9">Sodium/calcium exchanger membrane region domain-containing protein</fullName>
    </recommendedName>
</protein>
<evidence type="ECO:0000256" key="2">
    <source>
        <dbReference type="ARBA" id="ARBA00022448"/>
    </source>
</evidence>
<dbReference type="EMBL" id="CAJPIZ010010487">
    <property type="protein sequence ID" value="CAG2112574.1"/>
    <property type="molecule type" value="Genomic_DNA"/>
</dbReference>
<dbReference type="GO" id="GO:0016020">
    <property type="term" value="C:membrane"/>
    <property type="evidence" value="ECO:0007669"/>
    <property type="project" value="UniProtKB-SubCell"/>
</dbReference>
<evidence type="ECO:0000256" key="4">
    <source>
        <dbReference type="ARBA" id="ARBA00022568"/>
    </source>
</evidence>
<dbReference type="OrthoDB" id="407410at2759"/>
<name>A0A7R9KZP1_9ACAR</name>
<evidence type="ECO:0000313" key="11">
    <source>
        <dbReference type="Proteomes" id="UP000759131"/>
    </source>
</evidence>
<sequence>MSSIIELIMDEPSQLKCLLVNTLNTSTAKCNFTQNIADCGYDGIIYDFTRMVYCDFGDQYRAVSLVVLFGILLFLFLSMGVVADEFLCPALLTISKTLRLPDNIAGVTFLAFGNGAPDIFSSISGVTQSKPQLIFSGLLGAGIFVTTVVVGSVLLTGQFEVMQRPLMRDIAFYIGATFMVWFII</sequence>
<dbReference type="PANTHER" id="PTHR12266">
    <property type="entry name" value="NA+/CA2+ K+ INDEPENDENT EXCHANGER"/>
    <property type="match status" value="1"/>
</dbReference>
<dbReference type="GO" id="GO:0005432">
    <property type="term" value="F:calcium:sodium antiporter activity"/>
    <property type="evidence" value="ECO:0007669"/>
    <property type="project" value="TreeGrafter"/>
</dbReference>
<keyword evidence="2" id="KW-0813">Transport</keyword>
<dbReference type="Proteomes" id="UP000759131">
    <property type="component" value="Unassembled WGS sequence"/>
</dbReference>
<feature type="transmembrane region" description="Helical" evidence="8">
    <location>
        <begin position="166"/>
        <end position="183"/>
    </location>
</feature>